<dbReference type="EMBL" id="GBRH01202761">
    <property type="protein sequence ID" value="JAD95134.1"/>
    <property type="molecule type" value="Transcribed_RNA"/>
</dbReference>
<sequence length="73" mass="7966">MDLKWGALLYQHCLQWITGLQNLHSPPLDTALSHRPPLVPARIRALDLGCSSNPCAASHCVAIPENRRGAAIE</sequence>
<organism evidence="1">
    <name type="scientific">Arundo donax</name>
    <name type="common">Giant reed</name>
    <name type="synonym">Donax arundinaceus</name>
    <dbReference type="NCBI Taxonomy" id="35708"/>
    <lineage>
        <taxon>Eukaryota</taxon>
        <taxon>Viridiplantae</taxon>
        <taxon>Streptophyta</taxon>
        <taxon>Embryophyta</taxon>
        <taxon>Tracheophyta</taxon>
        <taxon>Spermatophyta</taxon>
        <taxon>Magnoliopsida</taxon>
        <taxon>Liliopsida</taxon>
        <taxon>Poales</taxon>
        <taxon>Poaceae</taxon>
        <taxon>PACMAD clade</taxon>
        <taxon>Arundinoideae</taxon>
        <taxon>Arundineae</taxon>
        <taxon>Arundo</taxon>
    </lineage>
</organism>
<name>A0A0A9E321_ARUDO</name>
<accession>A0A0A9E321</accession>
<evidence type="ECO:0000313" key="1">
    <source>
        <dbReference type="EMBL" id="JAD95134.1"/>
    </source>
</evidence>
<reference evidence="1" key="1">
    <citation type="submission" date="2014-09" db="EMBL/GenBank/DDBJ databases">
        <authorList>
            <person name="Magalhaes I.L.F."/>
            <person name="Oliveira U."/>
            <person name="Santos F.R."/>
            <person name="Vidigal T.H.D.A."/>
            <person name="Brescovit A.D."/>
            <person name="Santos A.J."/>
        </authorList>
    </citation>
    <scope>NUCLEOTIDE SEQUENCE</scope>
    <source>
        <tissue evidence="1">Shoot tissue taken approximately 20 cm above the soil surface</tissue>
    </source>
</reference>
<proteinExistence type="predicted"/>
<reference evidence="1" key="2">
    <citation type="journal article" date="2015" name="Data Brief">
        <title>Shoot transcriptome of the giant reed, Arundo donax.</title>
        <authorList>
            <person name="Barrero R.A."/>
            <person name="Guerrero F.D."/>
            <person name="Moolhuijzen P."/>
            <person name="Goolsby J.A."/>
            <person name="Tidwell J."/>
            <person name="Bellgard S.E."/>
            <person name="Bellgard M.I."/>
        </authorList>
    </citation>
    <scope>NUCLEOTIDE SEQUENCE</scope>
    <source>
        <tissue evidence="1">Shoot tissue taken approximately 20 cm above the soil surface</tissue>
    </source>
</reference>
<protein>
    <submittedName>
        <fullName evidence="1">Uncharacterized protein</fullName>
    </submittedName>
</protein>
<dbReference type="AlphaFoldDB" id="A0A0A9E321"/>